<name>A0A4U1IWA7_9BACT</name>
<dbReference type="OrthoDB" id="678905at2"/>
<evidence type="ECO:0000256" key="1">
    <source>
        <dbReference type="SAM" id="MobiDB-lite"/>
    </source>
</evidence>
<reference evidence="2 3" key="1">
    <citation type="submission" date="2019-04" db="EMBL/GenBank/DDBJ databases">
        <authorList>
            <person name="Li Y."/>
            <person name="Wang J."/>
        </authorList>
    </citation>
    <scope>NUCLEOTIDE SEQUENCE [LARGE SCALE GENOMIC DNA]</scope>
    <source>
        <strain evidence="2 3">DSM 14668</strain>
    </source>
</reference>
<feature type="region of interest" description="Disordered" evidence="1">
    <location>
        <begin position="43"/>
        <end position="90"/>
    </location>
</feature>
<gene>
    <name evidence="2" type="ORF">E8A74_40245</name>
</gene>
<protein>
    <submittedName>
        <fullName evidence="2">Uncharacterized protein</fullName>
    </submittedName>
</protein>
<feature type="compositionally biased region" description="Acidic residues" evidence="1">
    <location>
        <begin position="69"/>
        <end position="78"/>
    </location>
</feature>
<dbReference type="EMBL" id="SSMQ01000064">
    <property type="protein sequence ID" value="TKC98737.1"/>
    <property type="molecule type" value="Genomic_DNA"/>
</dbReference>
<accession>A0A4U1IWA7</accession>
<dbReference type="RefSeq" id="WP_136934434.1">
    <property type="nucleotide sequence ID" value="NZ_SSMQ01000064.1"/>
</dbReference>
<evidence type="ECO:0000313" key="3">
    <source>
        <dbReference type="Proteomes" id="UP000309215"/>
    </source>
</evidence>
<dbReference type="AlphaFoldDB" id="A0A4U1IWA7"/>
<evidence type="ECO:0000313" key="2">
    <source>
        <dbReference type="EMBL" id="TKC98737.1"/>
    </source>
</evidence>
<organism evidence="2 3">
    <name type="scientific">Polyangium fumosum</name>
    <dbReference type="NCBI Taxonomy" id="889272"/>
    <lineage>
        <taxon>Bacteria</taxon>
        <taxon>Pseudomonadati</taxon>
        <taxon>Myxococcota</taxon>
        <taxon>Polyangia</taxon>
        <taxon>Polyangiales</taxon>
        <taxon>Polyangiaceae</taxon>
        <taxon>Polyangium</taxon>
    </lineage>
</organism>
<dbReference type="Proteomes" id="UP000309215">
    <property type="component" value="Unassembled WGS sequence"/>
</dbReference>
<keyword evidence="3" id="KW-1185">Reference proteome</keyword>
<comment type="caution">
    <text evidence="2">The sequence shown here is derived from an EMBL/GenBank/DDBJ whole genome shotgun (WGS) entry which is preliminary data.</text>
</comment>
<sequence length="352" mass="36743">MSRAQKSLEASILPALVLCAAACREPPRDGPPALAAVSATPAVSPSPATLFSGKLAADEPSSSGRADLDGDGAEDCWEAQDQGGSGSGGVVLKIESPCGGPASTIDTSSSFGHFLALTALPPAIGARPRLVEGVIDLLYGRAHLRQLGASGGGTIDGSFHRLLDHHLHVPGPARPPFAQTGKYTPVWSPGPPALPPSQVVVLSDPAYRSLASSLKPTEDLPQAAPYALLAYHAHNHHGLKQVAQCGPREVYTTDHGVIVHDTDRGASSWVFVSTGVTKLRQPSLGRVACAGDLVAADRHVGDGVWELLVAEPRTGRYGRIPREGPWSLDERALTVGEETHTIEDTARALSRP</sequence>
<proteinExistence type="predicted"/>